<dbReference type="Proteomes" id="UP001143486">
    <property type="component" value="Unassembled WGS sequence"/>
</dbReference>
<dbReference type="GO" id="GO:0006355">
    <property type="term" value="P:regulation of DNA-templated transcription"/>
    <property type="evidence" value="ECO:0007669"/>
    <property type="project" value="InterPro"/>
</dbReference>
<dbReference type="RefSeq" id="WP_271186696.1">
    <property type="nucleotide sequence ID" value="NZ_BSFE01000004.1"/>
</dbReference>
<evidence type="ECO:0000256" key="1">
    <source>
        <dbReference type="ARBA" id="ARBA00022553"/>
    </source>
</evidence>
<dbReference type="InterPro" id="IPR011006">
    <property type="entry name" value="CheY-like_superfamily"/>
</dbReference>
<accession>A0A9W6ILS0</accession>
<dbReference type="PROSITE" id="PS50110">
    <property type="entry name" value="RESPONSE_REGULATORY"/>
    <property type="match status" value="1"/>
</dbReference>
<sequence>MQERLNILIVDDHPLFRDGMKRVAIKAFPAARLAEADRAEALWAQTDKPPDVLLLDLVFPGFEAERDFARLRQAMPLTTIIVVSMTDDLQTVNAMMEAGANGFLSKAVSPADMGRVLAEIQAGGQCVLLESRDDDIRPTELSPRQLDVLRGLAQGATNKEIARDLGISPFTVRVHVSAILRAFDVATRSAAIAAAVDEGLV</sequence>
<gene>
    <name evidence="6" type="ORF">GCM10017621_18360</name>
</gene>
<evidence type="ECO:0000256" key="3">
    <source>
        <dbReference type="PROSITE-ProRule" id="PRU00169"/>
    </source>
</evidence>
<evidence type="ECO:0000259" key="5">
    <source>
        <dbReference type="PROSITE" id="PS50110"/>
    </source>
</evidence>
<dbReference type="Gene3D" id="1.10.10.10">
    <property type="entry name" value="Winged helix-like DNA-binding domain superfamily/Winged helix DNA-binding domain"/>
    <property type="match status" value="1"/>
</dbReference>
<dbReference type="InterPro" id="IPR036388">
    <property type="entry name" value="WH-like_DNA-bd_sf"/>
</dbReference>
<evidence type="ECO:0000259" key="4">
    <source>
        <dbReference type="PROSITE" id="PS50043"/>
    </source>
</evidence>
<keyword evidence="1 3" id="KW-0597">Phosphoprotein</keyword>
<dbReference type="GO" id="GO:0003677">
    <property type="term" value="F:DNA binding"/>
    <property type="evidence" value="ECO:0007669"/>
    <property type="project" value="UniProtKB-KW"/>
</dbReference>
<dbReference type="InterPro" id="IPR001789">
    <property type="entry name" value="Sig_transdc_resp-reg_receiver"/>
</dbReference>
<dbReference type="InterPro" id="IPR051015">
    <property type="entry name" value="EvgA-like"/>
</dbReference>
<dbReference type="InterPro" id="IPR058245">
    <property type="entry name" value="NreC/VraR/RcsB-like_REC"/>
</dbReference>
<dbReference type="PROSITE" id="PS50043">
    <property type="entry name" value="HTH_LUXR_2"/>
    <property type="match status" value="1"/>
</dbReference>
<dbReference type="Gene3D" id="3.40.50.2300">
    <property type="match status" value="1"/>
</dbReference>
<dbReference type="InterPro" id="IPR000792">
    <property type="entry name" value="Tscrpt_reg_LuxR_C"/>
</dbReference>
<dbReference type="CDD" id="cd17535">
    <property type="entry name" value="REC_NarL-like"/>
    <property type="match status" value="1"/>
</dbReference>
<protein>
    <submittedName>
        <fullName evidence="6">DNA-binding response regulator</fullName>
    </submittedName>
</protein>
<organism evidence="6 7">
    <name type="scientific">Maricaulis virginensis</name>
    <dbReference type="NCBI Taxonomy" id="144022"/>
    <lineage>
        <taxon>Bacteria</taxon>
        <taxon>Pseudomonadati</taxon>
        <taxon>Pseudomonadota</taxon>
        <taxon>Alphaproteobacteria</taxon>
        <taxon>Maricaulales</taxon>
        <taxon>Maricaulaceae</taxon>
        <taxon>Maricaulis</taxon>
    </lineage>
</organism>
<dbReference type="PANTHER" id="PTHR45566">
    <property type="entry name" value="HTH-TYPE TRANSCRIPTIONAL REGULATOR YHJB-RELATED"/>
    <property type="match status" value="1"/>
</dbReference>
<evidence type="ECO:0000313" key="7">
    <source>
        <dbReference type="Proteomes" id="UP001143486"/>
    </source>
</evidence>
<dbReference type="SUPFAM" id="SSF46894">
    <property type="entry name" value="C-terminal effector domain of the bipartite response regulators"/>
    <property type="match status" value="1"/>
</dbReference>
<proteinExistence type="predicted"/>
<dbReference type="AlphaFoldDB" id="A0A9W6ILS0"/>
<feature type="domain" description="HTH luxR-type" evidence="4">
    <location>
        <begin position="134"/>
        <end position="199"/>
    </location>
</feature>
<comment type="caution">
    <text evidence="6">The sequence shown here is derived from an EMBL/GenBank/DDBJ whole genome shotgun (WGS) entry which is preliminary data.</text>
</comment>
<dbReference type="GO" id="GO:0000160">
    <property type="term" value="P:phosphorelay signal transduction system"/>
    <property type="evidence" value="ECO:0007669"/>
    <property type="project" value="InterPro"/>
</dbReference>
<reference evidence="6" key="1">
    <citation type="journal article" date="2014" name="Int. J. Syst. Evol. Microbiol.">
        <title>Complete genome sequence of Corynebacterium casei LMG S-19264T (=DSM 44701T), isolated from a smear-ripened cheese.</title>
        <authorList>
            <consortium name="US DOE Joint Genome Institute (JGI-PGF)"/>
            <person name="Walter F."/>
            <person name="Albersmeier A."/>
            <person name="Kalinowski J."/>
            <person name="Ruckert C."/>
        </authorList>
    </citation>
    <scope>NUCLEOTIDE SEQUENCE</scope>
    <source>
        <strain evidence="6">VKM B-1513</strain>
    </source>
</reference>
<evidence type="ECO:0000313" key="6">
    <source>
        <dbReference type="EMBL" id="GLK52328.1"/>
    </source>
</evidence>
<keyword evidence="7" id="KW-1185">Reference proteome</keyword>
<dbReference type="SMART" id="SM00421">
    <property type="entry name" value="HTH_LUXR"/>
    <property type="match status" value="1"/>
</dbReference>
<dbReference type="InterPro" id="IPR016032">
    <property type="entry name" value="Sig_transdc_resp-reg_C-effctor"/>
</dbReference>
<dbReference type="Pfam" id="PF00196">
    <property type="entry name" value="GerE"/>
    <property type="match status" value="1"/>
</dbReference>
<dbReference type="PANTHER" id="PTHR45566:SF2">
    <property type="entry name" value="NARL SUBFAMILY"/>
    <property type="match status" value="1"/>
</dbReference>
<feature type="domain" description="Response regulatory" evidence="5">
    <location>
        <begin position="6"/>
        <end position="121"/>
    </location>
</feature>
<dbReference type="Pfam" id="PF00072">
    <property type="entry name" value="Response_reg"/>
    <property type="match status" value="1"/>
</dbReference>
<dbReference type="PRINTS" id="PR00038">
    <property type="entry name" value="HTHLUXR"/>
</dbReference>
<dbReference type="EMBL" id="BSFE01000004">
    <property type="protein sequence ID" value="GLK52328.1"/>
    <property type="molecule type" value="Genomic_DNA"/>
</dbReference>
<keyword evidence="2 6" id="KW-0238">DNA-binding</keyword>
<reference evidence="6" key="2">
    <citation type="submission" date="2023-01" db="EMBL/GenBank/DDBJ databases">
        <authorList>
            <person name="Sun Q."/>
            <person name="Evtushenko L."/>
        </authorList>
    </citation>
    <scope>NUCLEOTIDE SEQUENCE</scope>
    <source>
        <strain evidence="6">VKM B-1513</strain>
    </source>
</reference>
<dbReference type="CDD" id="cd06170">
    <property type="entry name" value="LuxR_C_like"/>
    <property type="match status" value="1"/>
</dbReference>
<dbReference type="SUPFAM" id="SSF52172">
    <property type="entry name" value="CheY-like"/>
    <property type="match status" value="1"/>
</dbReference>
<feature type="modified residue" description="4-aspartylphosphate" evidence="3">
    <location>
        <position position="56"/>
    </location>
</feature>
<evidence type="ECO:0000256" key="2">
    <source>
        <dbReference type="ARBA" id="ARBA00023125"/>
    </source>
</evidence>
<name>A0A9W6ILS0_9PROT</name>
<dbReference type="SMART" id="SM00448">
    <property type="entry name" value="REC"/>
    <property type="match status" value="1"/>
</dbReference>